<sequence>MRTRLDPSTLRLALAVSTRAPSVHNTQPWRWVSEAGALHLLADRTGLNRAAPEHRDVEISCGAALHHLTTALAALGARVAIRTTPSSSDPDLLATVNAVGPHTPSAADLAMAGAIGTRRTERRPLSPCPVPTDLLDVLRTRAVNHGVQLTPITGDVERHRFAVALDHTVATSPWPAVDEGPAGLLIILSTSADDTAARVHTGQATSAILLTATAMGLASRALSQPLADPHYRAEIRDRLLRGSHAPHLILRIGHGQPVAPHLPRTPRRPWTECYTELSESPSG</sequence>
<organism evidence="1 2">
    <name type="scientific">Actinokineospora terrae</name>
    <dbReference type="NCBI Taxonomy" id="155974"/>
    <lineage>
        <taxon>Bacteria</taxon>
        <taxon>Bacillati</taxon>
        <taxon>Actinomycetota</taxon>
        <taxon>Actinomycetes</taxon>
        <taxon>Pseudonocardiales</taxon>
        <taxon>Pseudonocardiaceae</taxon>
        <taxon>Actinokineospora</taxon>
    </lineage>
</organism>
<dbReference type="Gene3D" id="3.40.109.10">
    <property type="entry name" value="NADH Oxidase"/>
    <property type="match status" value="2"/>
</dbReference>
<evidence type="ECO:0000313" key="1">
    <source>
        <dbReference type="EMBL" id="SES40226.1"/>
    </source>
</evidence>
<dbReference type="InterPro" id="IPR050627">
    <property type="entry name" value="Nitroreductase/BluB"/>
</dbReference>
<evidence type="ECO:0008006" key="3">
    <source>
        <dbReference type="Google" id="ProtNLM"/>
    </source>
</evidence>
<dbReference type="STRING" id="155974.SAMN04487818_112173"/>
<dbReference type="PANTHER" id="PTHR23026">
    <property type="entry name" value="NADPH NITROREDUCTASE"/>
    <property type="match status" value="1"/>
</dbReference>
<proteinExistence type="predicted"/>
<dbReference type="InterPro" id="IPR000415">
    <property type="entry name" value="Nitroreductase-like"/>
</dbReference>
<dbReference type="GO" id="GO:0016491">
    <property type="term" value="F:oxidoreductase activity"/>
    <property type="evidence" value="ECO:0007669"/>
    <property type="project" value="InterPro"/>
</dbReference>
<dbReference type="Proteomes" id="UP000199051">
    <property type="component" value="Unassembled WGS sequence"/>
</dbReference>
<keyword evidence="2" id="KW-1185">Reference proteome</keyword>
<dbReference type="SUPFAM" id="SSF55469">
    <property type="entry name" value="FMN-dependent nitroreductase-like"/>
    <property type="match status" value="2"/>
</dbReference>
<evidence type="ECO:0000313" key="2">
    <source>
        <dbReference type="Proteomes" id="UP000199051"/>
    </source>
</evidence>
<accession>A0A1H9X220</accession>
<name>A0A1H9X220_9PSEU</name>
<dbReference type="AlphaFoldDB" id="A0A1H9X220"/>
<reference evidence="2" key="1">
    <citation type="submission" date="2016-10" db="EMBL/GenBank/DDBJ databases">
        <authorList>
            <person name="Varghese N."/>
            <person name="Submissions S."/>
        </authorList>
    </citation>
    <scope>NUCLEOTIDE SEQUENCE [LARGE SCALE GENOMIC DNA]</scope>
    <source>
        <strain evidence="2">DSM 44260</strain>
    </source>
</reference>
<dbReference type="RefSeq" id="WP_177215780.1">
    <property type="nucleotide sequence ID" value="NZ_FOGI01000012.1"/>
</dbReference>
<dbReference type="EMBL" id="FOGI01000012">
    <property type="protein sequence ID" value="SES40226.1"/>
    <property type="molecule type" value="Genomic_DNA"/>
</dbReference>
<dbReference type="PANTHER" id="PTHR23026:SF123">
    <property type="entry name" value="NAD(P)H NITROREDUCTASE RV3131-RELATED"/>
    <property type="match status" value="1"/>
</dbReference>
<gene>
    <name evidence="1" type="ORF">SAMN04487818_112173</name>
</gene>
<protein>
    <recommendedName>
        <fullName evidence="3">Nitroreductase family protein</fullName>
    </recommendedName>
</protein>